<sequence>EEIKWPELNAHGDNAGAPLPTNRLGGAGFDTGGSDISRPGSRAGGYAPSVAATSTTELYPAHADPYAVPPLPQFNPSAPYRDDPNAFYDPYRGPVPQAFEGAPPGPGGEAIPMTQLSGRRSPGPTAAYG</sequence>
<protein>
    <submittedName>
        <fullName evidence="1">Uncharacterized protein</fullName>
    </submittedName>
</protein>
<dbReference type="EMBL" id="MU273517">
    <property type="protein sequence ID" value="KAI0033528.1"/>
    <property type="molecule type" value="Genomic_DNA"/>
</dbReference>
<proteinExistence type="predicted"/>
<name>A0ACB8QPG4_9AGAM</name>
<keyword evidence="2" id="KW-1185">Reference proteome</keyword>
<reference evidence="1" key="2">
    <citation type="journal article" date="2022" name="New Phytol.">
        <title>Evolutionary transition to the ectomycorrhizal habit in the genomes of a hyperdiverse lineage of mushroom-forming fungi.</title>
        <authorList>
            <person name="Looney B."/>
            <person name="Miyauchi S."/>
            <person name="Morin E."/>
            <person name="Drula E."/>
            <person name="Courty P.E."/>
            <person name="Kohler A."/>
            <person name="Kuo A."/>
            <person name="LaButti K."/>
            <person name="Pangilinan J."/>
            <person name="Lipzen A."/>
            <person name="Riley R."/>
            <person name="Andreopoulos W."/>
            <person name="He G."/>
            <person name="Johnson J."/>
            <person name="Nolan M."/>
            <person name="Tritt A."/>
            <person name="Barry K.W."/>
            <person name="Grigoriev I.V."/>
            <person name="Nagy L.G."/>
            <person name="Hibbett D."/>
            <person name="Henrissat B."/>
            <person name="Matheny P.B."/>
            <person name="Labbe J."/>
            <person name="Martin F.M."/>
        </authorList>
    </citation>
    <scope>NUCLEOTIDE SEQUENCE</scope>
    <source>
        <strain evidence="1">EC-137</strain>
    </source>
</reference>
<reference evidence="1" key="1">
    <citation type="submission" date="2021-02" db="EMBL/GenBank/DDBJ databases">
        <authorList>
            <consortium name="DOE Joint Genome Institute"/>
            <person name="Ahrendt S."/>
            <person name="Looney B.P."/>
            <person name="Miyauchi S."/>
            <person name="Morin E."/>
            <person name="Drula E."/>
            <person name="Courty P.E."/>
            <person name="Chicoki N."/>
            <person name="Fauchery L."/>
            <person name="Kohler A."/>
            <person name="Kuo A."/>
            <person name="Labutti K."/>
            <person name="Pangilinan J."/>
            <person name="Lipzen A."/>
            <person name="Riley R."/>
            <person name="Andreopoulos W."/>
            <person name="He G."/>
            <person name="Johnson J."/>
            <person name="Barry K.W."/>
            <person name="Grigoriev I.V."/>
            <person name="Nagy L."/>
            <person name="Hibbett D."/>
            <person name="Henrissat B."/>
            <person name="Matheny P.B."/>
            <person name="Labbe J."/>
            <person name="Martin F."/>
        </authorList>
    </citation>
    <scope>NUCLEOTIDE SEQUENCE</scope>
    <source>
        <strain evidence="1">EC-137</strain>
    </source>
</reference>
<dbReference type="Proteomes" id="UP000814128">
    <property type="component" value="Unassembled WGS sequence"/>
</dbReference>
<evidence type="ECO:0000313" key="1">
    <source>
        <dbReference type="EMBL" id="KAI0033528.1"/>
    </source>
</evidence>
<accession>A0ACB8QPG4</accession>
<gene>
    <name evidence="1" type="ORF">K488DRAFT_6072</name>
</gene>
<organism evidence="1 2">
    <name type="scientific">Vararia minispora EC-137</name>
    <dbReference type="NCBI Taxonomy" id="1314806"/>
    <lineage>
        <taxon>Eukaryota</taxon>
        <taxon>Fungi</taxon>
        <taxon>Dikarya</taxon>
        <taxon>Basidiomycota</taxon>
        <taxon>Agaricomycotina</taxon>
        <taxon>Agaricomycetes</taxon>
        <taxon>Russulales</taxon>
        <taxon>Lachnocladiaceae</taxon>
        <taxon>Vararia</taxon>
    </lineage>
</organism>
<feature type="non-terminal residue" evidence="1">
    <location>
        <position position="129"/>
    </location>
</feature>
<evidence type="ECO:0000313" key="2">
    <source>
        <dbReference type="Proteomes" id="UP000814128"/>
    </source>
</evidence>
<feature type="non-terminal residue" evidence="1">
    <location>
        <position position="1"/>
    </location>
</feature>
<comment type="caution">
    <text evidence="1">The sequence shown here is derived from an EMBL/GenBank/DDBJ whole genome shotgun (WGS) entry which is preliminary data.</text>
</comment>